<gene>
    <name evidence="13" type="ORF">GOMPHAMPRED_000048</name>
</gene>
<sequence length="541" mass="60368">MDASSPLAALQPQPVPFGRHHWNHSSLDARLSTAFEASNNFDFKDMSMKTKHTGYFDLRPKTFTSTEGNPQPPTPRRSLFSSIGCSLEVITPPLLSPIPSPGDSMDLSPLPHKQPQCTTILVELATPQETPSEMSDSMLSSPAIIPESPLPPLKATSGYERRKPTISRPTLSRIKGLTMSSLSAPRSAGFNAPPPFKFGNLPFVNTAQQSSLSESFVQSPEEASFPSPLRSPMGPSRPRSSHQKANPFHQIPNNGSPVPCSIKKPSPPLARPRKQFRRSLSMFEHPIDVLNQQKHEQQAECVALSSVMDIDESPESQLQLPHFFPEDDTIPRITKETMIDVLDGKFSPCYDNSMVVDCRFEYEYKGGHIDGAFNFNNKEELATRLFDEQVSQRTLLIFHCEYSAHRAPIAAKYIRGEDRATNVHQYPKLTYPEVYILDGGYSSFFKDHKNRCFPQHYVEMNDKEHATACERGLGKIKQQRAKLGRAATFAFGSCSQMHESPTAPVRTSTLSMMAAMDLSMEICTDESPILKKGMTRRMASF</sequence>
<dbReference type="InterPro" id="IPR001763">
    <property type="entry name" value="Rhodanese-like_dom"/>
</dbReference>
<dbReference type="EMBL" id="CAJPDQ010000001">
    <property type="protein sequence ID" value="CAF9902968.1"/>
    <property type="molecule type" value="Genomic_DNA"/>
</dbReference>
<dbReference type="GO" id="GO:0051301">
    <property type="term" value="P:cell division"/>
    <property type="evidence" value="ECO:0007669"/>
    <property type="project" value="UniProtKB-UniRule"/>
</dbReference>
<keyword evidence="6 10" id="KW-0904">Protein phosphatase</keyword>
<evidence type="ECO:0000259" key="12">
    <source>
        <dbReference type="PROSITE" id="PS50206"/>
    </source>
</evidence>
<dbReference type="FunFam" id="3.40.250.10:FF:000021">
    <property type="entry name" value="M-phase inducer phosphatase cdc-25.2"/>
    <property type="match status" value="1"/>
</dbReference>
<evidence type="ECO:0000256" key="4">
    <source>
        <dbReference type="ARBA" id="ARBA00022776"/>
    </source>
</evidence>
<feature type="domain" description="Rhodanese" evidence="12">
    <location>
        <begin position="349"/>
        <end position="453"/>
    </location>
</feature>
<dbReference type="EC" id="3.1.3.48" evidence="2 10"/>
<feature type="compositionally biased region" description="Polar residues" evidence="11">
    <location>
        <begin position="131"/>
        <end position="140"/>
    </location>
</feature>
<name>A0A8H3EE40_9LECA</name>
<comment type="similarity">
    <text evidence="1 10">Belongs to the MPI phosphatase family.</text>
</comment>
<dbReference type="Pfam" id="PF00581">
    <property type="entry name" value="Rhodanese"/>
    <property type="match status" value="1"/>
</dbReference>
<dbReference type="GO" id="GO:0005634">
    <property type="term" value="C:nucleus"/>
    <property type="evidence" value="ECO:0007669"/>
    <property type="project" value="TreeGrafter"/>
</dbReference>
<comment type="catalytic activity">
    <reaction evidence="8 10">
        <text>O-phospho-L-tyrosyl-[protein] + H2O = L-tyrosyl-[protein] + phosphate</text>
        <dbReference type="Rhea" id="RHEA:10684"/>
        <dbReference type="Rhea" id="RHEA-COMP:10136"/>
        <dbReference type="Rhea" id="RHEA-COMP:20101"/>
        <dbReference type="ChEBI" id="CHEBI:15377"/>
        <dbReference type="ChEBI" id="CHEBI:43474"/>
        <dbReference type="ChEBI" id="CHEBI:46858"/>
        <dbReference type="ChEBI" id="CHEBI:61978"/>
        <dbReference type="EC" id="3.1.3.48"/>
    </reaction>
</comment>
<dbReference type="PANTHER" id="PTHR10828:SF17">
    <property type="entry name" value="PROTEIN-TYROSINE-PHOSPHATASE"/>
    <property type="match status" value="1"/>
</dbReference>
<evidence type="ECO:0000256" key="10">
    <source>
        <dbReference type="RuleBase" id="RU368028"/>
    </source>
</evidence>
<dbReference type="GO" id="GO:0005737">
    <property type="term" value="C:cytoplasm"/>
    <property type="evidence" value="ECO:0007669"/>
    <property type="project" value="TreeGrafter"/>
</dbReference>
<comment type="caution">
    <text evidence="13">The sequence shown here is derived from an EMBL/GenBank/DDBJ whole genome shotgun (WGS) entry which is preliminary data.</text>
</comment>
<keyword evidence="7 10" id="KW-0131">Cell cycle</keyword>
<evidence type="ECO:0000313" key="13">
    <source>
        <dbReference type="EMBL" id="CAF9902968.1"/>
    </source>
</evidence>
<keyword evidence="4 10" id="KW-0498">Mitosis</keyword>
<evidence type="ECO:0000256" key="6">
    <source>
        <dbReference type="ARBA" id="ARBA00022912"/>
    </source>
</evidence>
<evidence type="ECO:0000256" key="1">
    <source>
        <dbReference type="ARBA" id="ARBA00011065"/>
    </source>
</evidence>
<protein>
    <recommendedName>
        <fullName evidence="9 10">M-phase inducer phosphatase</fullName>
        <ecNumber evidence="2 10">3.1.3.48</ecNumber>
    </recommendedName>
</protein>
<feature type="region of interest" description="Disordered" evidence="11">
    <location>
        <begin position="131"/>
        <end position="165"/>
    </location>
</feature>
<dbReference type="InterPro" id="IPR036873">
    <property type="entry name" value="Rhodanese-like_dom_sf"/>
</dbReference>
<keyword evidence="14" id="KW-1185">Reference proteome</keyword>
<dbReference type="OrthoDB" id="26523at2759"/>
<dbReference type="GO" id="GO:0004725">
    <property type="term" value="F:protein tyrosine phosphatase activity"/>
    <property type="evidence" value="ECO:0007669"/>
    <property type="project" value="UniProtKB-UniRule"/>
</dbReference>
<accession>A0A8H3EE40</accession>
<dbReference type="PANTHER" id="PTHR10828">
    <property type="entry name" value="M-PHASE INDUCER PHOSPHATASE DUAL SPECIFICITY PHOSPHATASE CDC25"/>
    <property type="match status" value="1"/>
</dbReference>
<evidence type="ECO:0000313" key="14">
    <source>
        <dbReference type="Proteomes" id="UP000664169"/>
    </source>
</evidence>
<dbReference type="InterPro" id="IPR000751">
    <property type="entry name" value="MPI_Phosphatase"/>
</dbReference>
<feature type="compositionally biased region" description="Low complexity" evidence="11">
    <location>
        <begin position="226"/>
        <end position="238"/>
    </location>
</feature>
<dbReference type="SUPFAM" id="SSF52821">
    <property type="entry name" value="Rhodanese/Cell cycle control phosphatase"/>
    <property type="match status" value="1"/>
</dbReference>
<keyword evidence="3 10" id="KW-0132">Cell division</keyword>
<dbReference type="GO" id="GO:0000086">
    <property type="term" value="P:G2/M transition of mitotic cell cycle"/>
    <property type="evidence" value="ECO:0007669"/>
    <property type="project" value="TreeGrafter"/>
</dbReference>
<evidence type="ECO:0000256" key="3">
    <source>
        <dbReference type="ARBA" id="ARBA00022618"/>
    </source>
</evidence>
<dbReference type="CDD" id="cd01530">
    <property type="entry name" value="Cdc25"/>
    <property type="match status" value="1"/>
</dbReference>
<keyword evidence="5 10" id="KW-0378">Hydrolase</keyword>
<comment type="function">
    <text evidence="10">Tyrosine protein phosphatase which functions as a dosage-dependent inducer of mitotic progression.</text>
</comment>
<dbReference type="GO" id="GO:0010971">
    <property type="term" value="P:positive regulation of G2/M transition of mitotic cell cycle"/>
    <property type="evidence" value="ECO:0007669"/>
    <property type="project" value="TreeGrafter"/>
</dbReference>
<dbReference type="PROSITE" id="PS50206">
    <property type="entry name" value="RHODANESE_3"/>
    <property type="match status" value="1"/>
</dbReference>
<evidence type="ECO:0000256" key="7">
    <source>
        <dbReference type="ARBA" id="ARBA00023306"/>
    </source>
</evidence>
<evidence type="ECO:0000256" key="2">
    <source>
        <dbReference type="ARBA" id="ARBA00013064"/>
    </source>
</evidence>
<evidence type="ECO:0000256" key="11">
    <source>
        <dbReference type="SAM" id="MobiDB-lite"/>
    </source>
</evidence>
<dbReference type="SMART" id="SM00450">
    <property type="entry name" value="RHOD"/>
    <property type="match status" value="1"/>
</dbReference>
<reference evidence="13" key="1">
    <citation type="submission" date="2021-03" db="EMBL/GenBank/DDBJ databases">
        <authorList>
            <person name="Tagirdzhanova G."/>
        </authorList>
    </citation>
    <scope>NUCLEOTIDE SEQUENCE</scope>
</reference>
<organism evidence="13 14">
    <name type="scientific">Gomphillus americanus</name>
    <dbReference type="NCBI Taxonomy" id="1940652"/>
    <lineage>
        <taxon>Eukaryota</taxon>
        <taxon>Fungi</taxon>
        <taxon>Dikarya</taxon>
        <taxon>Ascomycota</taxon>
        <taxon>Pezizomycotina</taxon>
        <taxon>Lecanoromycetes</taxon>
        <taxon>OSLEUM clade</taxon>
        <taxon>Ostropomycetidae</taxon>
        <taxon>Ostropales</taxon>
        <taxon>Graphidaceae</taxon>
        <taxon>Gomphilloideae</taxon>
        <taxon>Gomphillus</taxon>
    </lineage>
</organism>
<dbReference type="PRINTS" id="PR00716">
    <property type="entry name" value="MPIPHPHTASE"/>
</dbReference>
<dbReference type="AlphaFoldDB" id="A0A8H3EE40"/>
<evidence type="ECO:0000256" key="8">
    <source>
        <dbReference type="ARBA" id="ARBA00051722"/>
    </source>
</evidence>
<feature type="region of interest" description="Disordered" evidence="11">
    <location>
        <begin position="212"/>
        <end position="271"/>
    </location>
</feature>
<dbReference type="Gene3D" id="3.40.250.10">
    <property type="entry name" value="Rhodanese-like domain"/>
    <property type="match status" value="1"/>
</dbReference>
<proteinExistence type="inferred from homology"/>
<dbReference type="GO" id="GO:0110032">
    <property type="term" value="P:positive regulation of G2/MI transition of meiotic cell cycle"/>
    <property type="evidence" value="ECO:0007669"/>
    <property type="project" value="TreeGrafter"/>
</dbReference>
<dbReference type="Proteomes" id="UP000664169">
    <property type="component" value="Unassembled WGS sequence"/>
</dbReference>
<evidence type="ECO:0000256" key="9">
    <source>
        <dbReference type="ARBA" id="ARBA00067190"/>
    </source>
</evidence>
<evidence type="ECO:0000256" key="5">
    <source>
        <dbReference type="ARBA" id="ARBA00022801"/>
    </source>
</evidence>